<evidence type="ECO:0000313" key="4">
    <source>
        <dbReference type="Proteomes" id="UP000037035"/>
    </source>
</evidence>
<feature type="region of interest" description="Disordered" evidence="1">
    <location>
        <begin position="166"/>
        <end position="185"/>
    </location>
</feature>
<dbReference type="Pfam" id="PF03732">
    <property type="entry name" value="Retrotrans_gag"/>
    <property type="match status" value="1"/>
</dbReference>
<dbReference type="VEuPathDB" id="FungiDB:VP01_9817g1"/>
<dbReference type="AlphaFoldDB" id="A0A0L6U5Q3"/>
<sequence>SKLMFLLGNLTGDAAKWAYPFNHQLLHKNDPGVTAPTLEQFSASFSRYFLDPERKSKAERALQTIRQTSSVMAYTQQFNLQVYKSGEHSVLSGCTFSKLPDIQTLAIQLTNEIEASQSHPAHPTHNPNPPSAADPKSMDLSAMNSQLSDTNRNVFAVARRVTFQGISPKEPANPPDQCDFQTLMR</sequence>
<dbReference type="Proteomes" id="UP000037035">
    <property type="component" value="Unassembled WGS sequence"/>
</dbReference>
<feature type="region of interest" description="Disordered" evidence="1">
    <location>
        <begin position="116"/>
        <end position="138"/>
    </location>
</feature>
<keyword evidence="4" id="KW-1185">Reference proteome</keyword>
<dbReference type="OrthoDB" id="3268055at2759"/>
<dbReference type="InterPro" id="IPR005162">
    <property type="entry name" value="Retrotrans_gag_dom"/>
</dbReference>
<evidence type="ECO:0000313" key="3">
    <source>
        <dbReference type="EMBL" id="KNZ43834.1"/>
    </source>
</evidence>
<organism evidence="3 4">
    <name type="scientific">Puccinia sorghi</name>
    <dbReference type="NCBI Taxonomy" id="27349"/>
    <lineage>
        <taxon>Eukaryota</taxon>
        <taxon>Fungi</taxon>
        <taxon>Dikarya</taxon>
        <taxon>Basidiomycota</taxon>
        <taxon>Pucciniomycotina</taxon>
        <taxon>Pucciniomycetes</taxon>
        <taxon>Pucciniales</taxon>
        <taxon>Pucciniaceae</taxon>
        <taxon>Puccinia</taxon>
    </lineage>
</organism>
<gene>
    <name evidence="3" type="ORF">VP01_9817g1</name>
</gene>
<reference evidence="3 4" key="1">
    <citation type="submission" date="2015-08" db="EMBL/GenBank/DDBJ databases">
        <title>Next Generation Sequencing and Analysis of the Genome of Puccinia sorghi L Schw, the Causal Agent of Maize Common Rust.</title>
        <authorList>
            <person name="Rochi L."/>
            <person name="Burguener G."/>
            <person name="Darino M."/>
            <person name="Turjanski A."/>
            <person name="Kreff E."/>
            <person name="Dieguez M.J."/>
            <person name="Sacco F."/>
        </authorList>
    </citation>
    <scope>NUCLEOTIDE SEQUENCE [LARGE SCALE GENOMIC DNA]</scope>
    <source>
        <strain evidence="3 4">RO10H11247</strain>
    </source>
</reference>
<accession>A0A0L6U5Q3</accession>
<comment type="caution">
    <text evidence="3">The sequence shown here is derived from an EMBL/GenBank/DDBJ whole genome shotgun (WGS) entry which is preliminary data.</text>
</comment>
<proteinExistence type="predicted"/>
<evidence type="ECO:0000256" key="1">
    <source>
        <dbReference type="SAM" id="MobiDB-lite"/>
    </source>
</evidence>
<feature type="domain" description="Retrotransposon gag" evidence="2">
    <location>
        <begin position="9"/>
        <end position="87"/>
    </location>
</feature>
<dbReference type="EMBL" id="LAVV01015511">
    <property type="protein sequence ID" value="KNZ43834.1"/>
    <property type="molecule type" value="Genomic_DNA"/>
</dbReference>
<feature type="non-terminal residue" evidence="3">
    <location>
        <position position="1"/>
    </location>
</feature>
<name>A0A0L6U5Q3_9BASI</name>
<protein>
    <recommendedName>
        <fullName evidence="2">Retrotransposon gag domain-containing protein</fullName>
    </recommendedName>
</protein>
<evidence type="ECO:0000259" key="2">
    <source>
        <dbReference type="Pfam" id="PF03732"/>
    </source>
</evidence>